<keyword evidence="2" id="KW-0732">Signal</keyword>
<evidence type="ECO:0000256" key="1">
    <source>
        <dbReference type="SAM" id="Coils"/>
    </source>
</evidence>
<dbReference type="EMBL" id="AP024849">
    <property type="protein sequence ID" value="BCZ45859.1"/>
    <property type="molecule type" value="Genomic_DNA"/>
</dbReference>
<accession>A0ABN6IUX9</accession>
<dbReference type="InterPro" id="IPR009343">
    <property type="entry name" value="DUF1002"/>
</dbReference>
<feature type="coiled-coil region" evidence="1">
    <location>
        <begin position="234"/>
        <end position="268"/>
    </location>
</feature>
<name>A0ABN6IUX9_9CLOT</name>
<dbReference type="Proteomes" id="UP000824633">
    <property type="component" value="Chromosome"/>
</dbReference>
<dbReference type="RefSeq" id="WP_224037402.1">
    <property type="nucleotide sequence ID" value="NZ_AP024849.1"/>
</dbReference>
<reference evidence="4" key="1">
    <citation type="submission" date="2021-07" db="EMBL/GenBank/DDBJ databases">
        <title>Complete genome sequencing of a Clostridium isolate.</title>
        <authorList>
            <person name="Ueki A."/>
            <person name="Tonouchi A."/>
        </authorList>
    </citation>
    <scope>NUCLEOTIDE SEQUENCE [LARGE SCALE GENOMIC DNA]</scope>
    <source>
        <strain evidence="4">C5S11</strain>
    </source>
</reference>
<proteinExistence type="predicted"/>
<feature type="chain" id="PRO_5046609593" description="DUF1002 domain-containing protein" evidence="2">
    <location>
        <begin position="32"/>
        <end position="293"/>
    </location>
</feature>
<evidence type="ECO:0000313" key="3">
    <source>
        <dbReference type="EMBL" id="BCZ45859.1"/>
    </source>
</evidence>
<keyword evidence="4" id="KW-1185">Reference proteome</keyword>
<protein>
    <recommendedName>
        <fullName evidence="5">DUF1002 domain-containing protein</fullName>
    </recommendedName>
</protein>
<organism evidence="3 4">
    <name type="scientific">Clostridium gelidum</name>
    <dbReference type="NCBI Taxonomy" id="704125"/>
    <lineage>
        <taxon>Bacteria</taxon>
        <taxon>Bacillati</taxon>
        <taxon>Bacillota</taxon>
        <taxon>Clostridia</taxon>
        <taxon>Eubacteriales</taxon>
        <taxon>Clostridiaceae</taxon>
        <taxon>Clostridium</taxon>
    </lineage>
</organism>
<gene>
    <name evidence="3" type="ORF">psyc5s11_19260</name>
</gene>
<keyword evidence="1" id="KW-0175">Coiled coil</keyword>
<evidence type="ECO:0000313" key="4">
    <source>
        <dbReference type="Proteomes" id="UP000824633"/>
    </source>
</evidence>
<feature type="signal peptide" evidence="2">
    <location>
        <begin position="1"/>
        <end position="31"/>
    </location>
</feature>
<sequence>MKIKSFISKGLILSLSLSIFLTSLPGVPAFADSFKSVTLGADLSNVQKEEMLKYFEVTKNNANILEITSKEEHTYLAKIASESELGNKAISCSYVEPTKKGGLKVTTENLTWVNDGMIKNALITAGIENANVKASAPFEVSGTAALTGILKGFENSSAGEKIDENKKEAANEELVTTGGIGKKIGQDDANNLINNIKKDVIKEKPKTKEEINKIVDKATEEYKTDLSAEDIANIKAVMSKINDLDLNYNNLKDQLNDVTNQLKDKLNSDKAKGFFAKLEEMFSKFLNEIKGAF</sequence>
<evidence type="ECO:0008006" key="5">
    <source>
        <dbReference type="Google" id="ProtNLM"/>
    </source>
</evidence>
<evidence type="ECO:0000256" key="2">
    <source>
        <dbReference type="SAM" id="SignalP"/>
    </source>
</evidence>
<dbReference type="Pfam" id="PF06207">
    <property type="entry name" value="DUF1002"/>
    <property type="match status" value="1"/>
</dbReference>